<proteinExistence type="predicted"/>
<reference evidence="3 4" key="1">
    <citation type="journal article" date="2014" name="Int. J. Syst. Evol. Microbiol.">
        <title>Complete genome sequence of Corynebacterium casei LMG S-19264T (=DSM 44701T), isolated from a smear-ripened cheese.</title>
        <authorList>
            <consortium name="US DOE Joint Genome Institute (JGI-PGF)"/>
            <person name="Walter F."/>
            <person name="Albersmeier A."/>
            <person name="Kalinowski J."/>
            <person name="Ruckert C."/>
        </authorList>
    </citation>
    <scope>NUCLEOTIDE SEQUENCE [LARGE SCALE GENOMIC DNA]</scope>
    <source>
        <strain evidence="3 4">CGMCC 4.7111</strain>
    </source>
</reference>
<keyword evidence="2" id="KW-1133">Transmembrane helix</keyword>
<evidence type="ECO:0000313" key="3">
    <source>
        <dbReference type="EMBL" id="GGN65956.1"/>
    </source>
</evidence>
<keyword evidence="2" id="KW-0812">Transmembrane</keyword>
<feature type="transmembrane region" description="Helical" evidence="2">
    <location>
        <begin position="96"/>
        <end position="120"/>
    </location>
</feature>
<feature type="compositionally biased region" description="Low complexity" evidence="1">
    <location>
        <begin position="16"/>
        <end position="34"/>
    </location>
</feature>
<dbReference type="InterPro" id="IPR043857">
    <property type="entry name" value="DUF5819"/>
</dbReference>
<dbReference type="Pfam" id="PF19136">
    <property type="entry name" value="DUF5819"/>
    <property type="match status" value="1"/>
</dbReference>
<organism evidence="3 4">
    <name type="scientific">Streptomyces albiflavescens</name>
    <dbReference type="NCBI Taxonomy" id="1623582"/>
    <lineage>
        <taxon>Bacteria</taxon>
        <taxon>Bacillati</taxon>
        <taxon>Actinomycetota</taxon>
        <taxon>Actinomycetes</taxon>
        <taxon>Kitasatosporales</taxon>
        <taxon>Streptomycetaceae</taxon>
        <taxon>Streptomyces</taxon>
    </lineage>
</organism>
<protein>
    <submittedName>
        <fullName evidence="3">Uncharacterized protein</fullName>
    </submittedName>
</protein>
<dbReference type="Proteomes" id="UP000600365">
    <property type="component" value="Unassembled WGS sequence"/>
</dbReference>
<sequence length="303" mass="32597">MPDSSVTEPPTPEPPTSEAVASEVATSEVATSEAGPSEAVASEVAPSKAATSEAGPSVAPASEPPASKALVRQPREPVVEPPALTGIAALPLRSQIAAALALAVVAVVACVHLGMVFLHVAPSNTVTKQHGRAIDEWIYPEFEQNWKLFAPNPLQQNIAIQVRALVRTSDGTSRETGWYDLSALDGQAIDGNLLPSHTQQNELRRAWDFYASTHDGQNRPAGLRGDLSERYLRRIAVLRLDREHAGGAGAVVERLQVRSRTTNVPPPKWSEEKVSDKPIVRELPWWSVPDSDRKDGLTEASAR</sequence>
<keyword evidence="4" id="KW-1185">Reference proteome</keyword>
<comment type="caution">
    <text evidence="3">The sequence shown here is derived from an EMBL/GenBank/DDBJ whole genome shotgun (WGS) entry which is preliminary data.</text>
</comment>
<evidence type="ECO:0000313" key="4">
    <source>
        <dbReference type="Proteomes" id="UP000600365"/>
    </source>
</evidence>
<accession>A0A918D4A7</accession>
<gene>
    <name evidence="3" type="ORF">GCM10011579_037010</name>
</gene>
<dbReference type="EMBL" id="BMMM01000006">
    <property type="protein sequence ID" value="GGN65956.1"/>
    <property type="molecule type" value="Genomic_DNA"/>
</dbReference>
<keyword evidence="2" id="KW-0472">Membrane</keyword>
<dbReference type="AlphaFoldDB" id="A0A918D4A7"/>
<evidence type="ECO:0000256" key="1">
    <source>
        <dbReference type="SAM" id="MobiDB-lite"/>
    </source>
</evidence>
<name>A0A918D4A7_9ACTN</name>
<evidence type="ECO:0000256" key="2">
    <source>
        <dbReference type="SAM" id="Phobius"/>
    </source>
</evidence>
<feature type="compositionally biased region" description="Low complexity" evidence="1">
    <location>
        <begin position="52"/>
        <end position="67"/>
    </location>
</feature>
<feature type="region of interest" description="Disordered" evidence="1">
    <location>
        <begin position="1"/>
        <end position="74"/>
    </location>
</feature>